<gene>
    <name evidence="1" type="ORF">J2S57_006538</name>
</gene>
<proteinExistence type="predicted"/>
<evidence type="ECO:0000313" key="2">
    <source>
        <dbReference type="Proteomes" id="UP001235712"/>
    </source>
</evidence>
<dbReference type="NCBIfam" id="NF040567">
    <property type="entry name" value="SCO2524_fam"/>
    <property type="match status" value="1"/>
</dbReference>
<dbReference type="RefSeq" id="WP_307249933.1">
    <property type="nucleotide sequence ID" value="NZ_JAUSQZ010000001.1"/>
</dbReference>
<dbReference type="InterPro" id="IPR049777">
    <property type="entry name" value="SCO2524-like"/>
</dbReference>
<organism evidence="1 2">
    <name type="scientific">Kineosporia succinea</name>
    <dbReference type="NCBI Taxonomy" id="84632"/>
    <lineage>
        <taxon>Bacteria</taxon>
        <taxon>Bacillati</taxon>
        <taxon>Actinomycetota</taxon>
        <taxon>Actinomycetes</taxon>
        <taxon>Kineosporiales</taxon>
        <taxon>Kineosporiaceae</taxon>
        <taxon>Kineosporia</taxon>
    </lineage>
</organism>
<sequence length="622" mass="68865">MLLEPRDQILDIWRASLRYSYRTGEWNWAGNSISDAEQLLCILYPATAVPTLGFDQPDLMGEDVAAVLHPLGNQLEAPRTMITLLIQYMRTYTDEVGNPTFRAGSYIDPEEVTGAGAVTTGEQRDLEIVDSYSMSVSLCLAVLGFLQAFREGVRSRALLAQIEELRGLTSHRLTGALTGLLRSFSVHVFEIDSLAGQSLLRNVNQAREPDRIVADRLSRELDDIRGRLRGDVTIGSGVVADELDNRARLFECGWSWGVIKGAAGVSYTDEVTTQPPGVAEDRPYLYFTGVALDGIEDLFSRRTQILGLLDDVQLRAAQALRLRYDLTLAFWTRVATTGSTGPARIAVEDVPWRTSDGVESEYYTLFVTSMVVQQLADDPASAPLLSRMARIMEHLADRGRITSRPVTRSPVRSEDQALRLHEPGERLTLRGTEELGSRQVWRIANYSSLLFKRAVRISGLLADVEQRDAMLRLSDTLMQHLQARRLTEGDGTGLWDQLSPALPITLSEKQPPSWYHTERVIEGLVTAAGMLTEDLPPSPALLPLATDLLAEAENIFAQEKLAGTRTQGHAVRVSFDSIEKHLERARLLLRRRPGTSLTLVQGVLRELDGLAMARQGPGRGTA</sequence>
<reference evidence="1 2" key="1">
    <citation type="submission" date="2023-07" db="EMBL/GenBank/DDBJ databases">
        <title>Sequencing the genomes of 1000 actinobacteria strains.</title>
        <authorList>
            <person name="Klenk H.-P."/>
        </authorList>
    </citation>
    <scope>NUCLEOTIDE SEQUENCE [LARGE SCALE GENOMIC DNA]</scope>
    <source>
        <strain evidence="1 2">DSM 44388</strain>
    </source>
</reference>
<protein>
    <submittedName>
        <fullName evidence="1">Uncharacterized protein</fullName>
    </submittedName>
</protein>
<dbReference type="EMBL" id="JAUSQZ010000001">
    <property type="protein sequence ID" value="MDP9830789.1"/>
    <property type="molecule type" value="Genomic_DNA"/>
</dbReference>
<dbReference type="Proteomes" id="UP001235712">
    <property type="component" value="Unassembled WGS sequence"/>
</dbReference>
<keyword evidence="2" id="KW-1185">Reference proteome</keyword>
<evidence type="ECO:0000313" key="1">
    <source>
        <dbReference type="EMBL" id="MDP9830789.1"/>
    </source>
</evidence>
<name>A0ABT9PEG8_9ACTN</name>
<accession>A0ABT9PEG8</accession>
<comment type="caution">
    <text evidence="1">The sequence shown here is derived from an EMBL/GenBank/DDBJ whole genome shotgun (WGS) entry which is preliminary data.</text>
</comment>